<evidence type="ECO:0000256" key="10">
    <source>
        <dbReference type="ARBA" id="ARBA00022827"/>
    </source>
</evidence>
<keyword evidence="17 19" id="KW-0676">Redox-active center</keyword>
<dbReference type="PRINTS" id="PR00411">
    <property type="entry name" value="PNDRDTASEI"/>
</dbReference>
<feature type="repeat" description="ARM" evidence="18">
    <location>
        <begin position="1019"/>
        <end position="1056"/>
    </location>
</feature>
<feature type="compositionally biased region" description="Low complexity" evidence="20">
    <location>
        <begin position="911"/>
        <end position="922"/>
    </location>
</feature>
<dbReference type="FunFam" id="3.50.50.60:FF:000012">
    <property type="entry name" value="Thioredoxin reductase 1, cytoplasmic"/>
    <property type="match status" value="1"/>
</dbReference>
<dbReference type="SUPFAM" id="SSF55424">
    <property type="entry name" value="FAD/NAD-linked reductases, dimerisation (C-terminal) domain"/>
    <property type="match status" value="1"/>
</dbReference>
<dbReference type="Gene3D" id="1.25.10.10">
    <property type="entry name" value="Leucine-rich Repeat Variant"/>
    <property type="match status" value="1"/>
</dbReference>
<evidence type="ECO:0000256" key="6">
    <source>
        <dbReference type="ARBA" id="ARBA00007532"/>
    </source>
</evidence>
<evidence type="ECO:0000256" key="2">
    <source>
        <dbReference type="ARBA" id="ARBA00004123"/>
    </source>
</evidence>
<dbReference type="InterPro" id="IPR000225">
    <property type="entry name" value="Armadillo"/>
</dbReference>
<feature type="compositionally biased region" description="Polar residues" evidence="20">
    <location>
        <begin position="1158"/>
        <end position="1167"/>
    </location>
</feature>
<keyword evidence="16" id="KW-0539">Nucleus</keyword>
<comment type="similarity">
    <text evidence="6 19">Belongs to the class-I pyridine nucleotide-disulfide oxidoreductase family.</text>
</comment>
<accession>A0A6A4SRG4</accession>
<keyword evidence="11" id="KW-0521">NADP</keyword>
<proteinExistence type="inferred from homology"/>
<dbReference type="Pfam" id="PF02852">
    <property type="entry name" value="Pyr_redox_dim"/>
    <property type="match status" value="1"/>
</dbReference>
<dbReference type="Pfam" id="PF07992">
    <property type="entry name" value="Pyr_redox_2"/>
    <property type="match status" value="2"/>
</dbReference>
<comment type="subcellular location">
    <subcellularLocation>
        <location evidence="4">Cell junction</location>
        <location evidence="4">Adherens junction</location>
    </subcellularLocation>
    <subcellularLocation>
        <location evidence="3">Cytoplasm</location>
    </subcellularLocation>
    <subcellularLocation>
        <location evidence="2">Nucleus</location>
    </subcellularLocation>
</comment>
<feature type="compositionally biased region" description="Polar residues" evidence="20">
    <location>
        <begin position="404"/>
        <end position="416"/>
    </location>
</feature>
<dbReference type="InterPro" id="IPR004099">
    <property type="entry name" value="Pyr_nucl-diS_OxRdtase_dimer"/>
</dbReference>
<evidence type="ECO:0000256" key="19">
    <source>
        <dbReference type="RuleBase" id="RU003691"/>
    </source>
</evidence>
<keyword evidence="10 19" id="KW-0274">FAD</keyword>
<evidence type="ECO:0000256" key="11">
    <source>
        <dbReference type="ARBA" id="ARBA00022857"/>
    </source>
</evidence>
<feature type="domain" description="Pyridine nucleotide-disulphide oxidoreductase dimerisation" evidence="22">
    <location>
        <begin position="1639"/>
        <end position="1750"/>
    </location>
</feature>
<dbReference type="GO" id="GO:0005634">
    <property type="term" value="C:nucleus"/>
    <property type="evidence" value="ECO:0007669"/>
    <property type="project" value="UniProtKB-SubCell"/>
</dbReference>
<comment type="similarity">
    <text evidence="5">Belongs to the beta-catenin family.</text>
</comment>
<evidence type="ECO:0000256" key="17">
    <source>
        <dbReference type="ARBA" id="ARBA00023284"/>
    </source>
</evidence>
<evidence type="ECO:0000256" key="12">
    <source>
        <dbReference type="ARBA" id="ARBA00022889"/>
    </source>
</evidence>
<feature type="region of interest" description="Disordered" evidence="20">
    <location>
        <begin position="440"/>
        <end position="459"/>
    </location>
</feature>
<evidence type="ECO:0000256" key="9">
    <source>
        <dbReference type="ARBA" id="ARBA00022737"/>
    </source>
</evidence>
<reference evidence="24 25" key="1">
    <citation type="submission" date="2019-06" db="EMBL/GenBank/DDBJ databases">
        <title>Draft genomes of female and male turbot (Scophthalmus maximus).</title>
        <authorList>
            <person name="Xu H."/>
            <person name="Xu X.-W."/>
            <person name="Shao C."/>
            <person name="Chen S."/>
        </authorList>
    </citation>
    <scope>NUCLEOTIDE SEQUENCE [LARGE SCALE GENOMIC DNA]</scope>
    <source>
        <strain evidence="24">Ysfricsl-2016a</strain>
        <tissue evidence="24">Blood</tissue>
    </source>
</reference>
<evidence type="ECO:0000313" key="24">
    <source>
        <dbReference type="EMBL" id="KAF0033624.1"/>
    </source>
</evidence>
<dbReference type="GO" id="GO:0005912">
    <property type="term" value="C:adherens junction"/>
    <property type="evidence" value="ECO:0007669"/>
    <property type="project" value="UniProtKB-SubCell"/>
</dbReference>
<organism evidence="24 25">
    <name type="scientific">Scophthalmus maximus</name>
    <name type="common">Turbot</name>
    <name type="synonym">Psetta maxima</name>
    <dbReference type="NCBI Taxonomy" id="52904"/>
    <lineage>
        <taxon>Eukaryota</taxon>
        <taxon>Metazoa</taxon>
        <taxon>Chordata</taxon>
        <taxon>Craniata</taxon>
        <taxon>Vertebrata</taxon>
        <taxon>Euteleostomi</taxon>
        <taxon>Actinopterygii</taxon>
        <taxon>Neopterygii</taxon>
        <taxon>Teleostei</taxon>
        <taxon>Neoteleostei</taxon>
        <taxon>Acanthomorphata</taxon>
        <taxon>Carangaria</taxon>
        <taxon>Pleuronectiformes</taxon>
        <taxon>Pleuronectoidei</taxon>
        <taxon>Scophthalmidae</taxon>
        <taxon>Scophthalmus</taxon>
    </lineage>
</organism>
<feature type="compositionally biased region" description="Basic and acidic residues" evidence="20">
    <location>
        <begin position="602"/>
        <end position="616"/>
    </location>
</feature>
<feature type="region of interest" description="Disordered" evidence="20">
    <location>
        <begin position="1158"/>
        <end position="1182"/>
    </location>
</feature>
<feature type="chain" id="PRO_5025631775" evidence="21">
    <location>
        <begin position="30"/>
        <end position="1766"/>
    </location>
</feature>
<evidence type="ECO:0000256" key="13">
    <source>
        <dbReference type="ARBA" id="ARBA00022949"/>
    </source>
</evidence>
<dbReference type="FunFam" id="3.30.390.30:FF:000004">
    <property type="entry name" value="Thioredoxin reductase 1, cytoplasmic"/>
    <property type="match status" value="1"/>
</dbReference>
<evidence type="ECO:0000256" key="14">
    <source>
        <dbReference type="ARBA" id="ARBA00023002"/>
    </source>
</evidence>
<dbReference type="Pfam" id="PF00514">
    <property type="entry name" value="Arm"/>
    <property type="match status" value="4"/>
</dbReference>
<dbReference type="Gene3D" id="3.50.50.60">
    <property type="entry name" value="FAD/NAD(P)-binding domain"/>
    <property type="match status" value="3"/>
</dbReference>
<evidence type="ECO:0000256" key="7">
    <source>
        <dbReference type="ARBA" id="ARBA00022490"/>
    </source>
</evidence>
<dbReference type="Gene3D" id="3.30.390.30">
    <property type="match status" value="1"/>
</dbReference>
<dbReference type="GO" id="GO:0098609">
    <property type="term" value="P:cell-cell adhesion"/>
    <property type="evidence" value="ECO:0007669"/>
    <property type="project" value="InterPro"/>
</dbReference>
<comment type="cofactor">
    <cofactor evidence="1">
        <name>FAD</name>
        <dbReference type="ChEBI" id="CHEBI:57692"/>
    </cofactor>
</comment>
<evidence type="ECO:0000256" key="4">
    <source>
        <dbReference type="ARBA" id="ARBA00004536"/>
    </source>
</evidence>
<dbReference type="Proteomes" id="UP000438429">
    <property type="component" value="Unassembled WGS sequence"/>
</dbReference>
<keyword evidence="21" id="KW-0732">Signal</keyword>
<feature type="compositionally biased region" description="Polar residues" evidence="20">
    <location>
        <begin position="586"/>
        <end position="595"/>
    </location>
</feature>
<keyword evidence="13" id="KW-0965">Cell junction</keyword>
<dbReference type="InterPro" id="IPR012999">
    <property type="entry name" value="Pyr_OxRdtase_I_AS"/>
</dbReference>
<keyword evidence="14 19" id="KW-0560">Oxidoreductase</keyword>
<evidence type="ECO:0000259" key="22">
    <source>
        <dbReference type="Pfam" id="PF02852"/>
    </source>
</evidence>
<dbReference type="InterPro" id="IPR036188">
    <property type="entry name" value="FAD/NAD-bd_sf"/>
</dbReference>
<evidence type="ECO:0000256" key="1">
    <source>
        <dbReference type="ARBA" id="ARBA00001974"/>
    </source>
</evidence>
<dbReference type="SUPFAM" id="SSF51905">
    <property type="entry name" value="FAD/NAD(P)-binding domain"/>
    <property type="match status" value="1"/>
</dbReference>
<feature type="signal peptide" evidence="21">
    <location>
        <begin position="1"/>
        <end position="29"/>
    </location>
</feature>
<dbReference type="GO" id="GO:0016668">
    <property type="term" value="F:oxidoreductase activity, acting on a sulfur group of donors, NAD(P) as acceptor"/>
    <property type="evidence" value="ECO:0007669"/>
    <property type="project" value="InterPro"/>
</dbReference>
<dbReference type="FunFam" id="3.50.50.60:FF:000200">
    <property type="entry name" value="Thioredoxin reductase 2, mitochondrial"/>
    <property type="match status" value="1"/>
</dbReference>
<name>A0A6A4SRG4_SCOMX</name>
<feature type="compositionally biased region" description="Acidic residues" evidence="20">
    <location>
        <begin position="573"/>
        <end position="583"/>
    </location>
</feature>
<dbReference type="SMART" id="SM00185">
    <property type="entry name" value="ARM"/>
    <property type="match status" value="6"/>
</dbReference>
<evidence type="ECO:0000256" key="21">
    <source>
        <dbReference type="SAM" id="SignalP"/>
    </source>
</evidence>
<evidence type="ECO:0000313" key="25">
    <source>
        <dbReference type="Proteomes" id="UP000438429"/>
    </source>
</evidence>
<keyword evidence="12" id="KW-0130">Cell adhesion</keyword>
<feature type="non-terminal residue" evidence="24">
    <location>
        <position position="1"/>
    </location>
</feature>
<keyword evidence="7" id="KW-0963">Cytoplasm</keyword>
<comment type="caution">
    <text evidence="24">The sequence shown here is derived from an EMBL/GenBank/DDBJ whole genome shotgun (WGS) entry which is preliminary data.</text>
</comment>
<dbReference type="GO" id="GO:0005886">
    <property type="term" value="C:plasma membrane"/>
    <property type="evidence" value="ECO:0007669"/>
    <property type="project" value="TreeGrafter"/>
</dbReference>
<feature type="compositionally biased region" description="Basic and acidic residues" evidence="20">
    <location>
        <begin position="942"/>
        <end position="955"/>
    </location>
</feature>
<dbReference type="PANTHER" id="PTHR10372">
    <property type="entry name" value="PLAKOPHILLIN-RELATED"/>
    <property type="match status" value="1"/>
</dbReference>
<evidence type="ECO:0000256" key="16">
    <source>
        <dbReference type="ARBA" id="ARBA00023242"/>
    </source>
</evidence>
<evidence type="ECO:0000256" key="20">
    <source>
        <dbReference type="SAM" id="MobiDB-lite"/>
    </source>
</evidence>
<dbReference type="PANTHER" id="PTHR10372:SF5">
    <property type="entry name" value="SPLICING REGULATOR ARVCF"/>
    <property type="match status" value="1"/>
</dbReference>
<sequence length="1766" mass="194632">STSEAASLNTKLFCSVALLLPLHGQLAAAATRHTPILSHLNMTQESLRDQLPHFRGIVCVALKHSVCLQLNSVITTSPLAVHLAPIEKEELTFIVGGFSSEDPVCTVLTAKSEKPTSPLLDSADIWIRLNRGLIDPEISPGELNKRVDSSRAAPVLSLLLLRLTALTDIKGNKRINETYGVHLKYSGRLDLATVKLPFVASTNDFLTLGFVLRSVQLRPTLDMEDYDVRSAASILASVKEQEARFEQLTRALEEERRNVTLQLDRANMPPNPTASQPLAWQQVVMQGECDRGRPTSLTTGEDHNALSAFIITLMEFKKKGIITVMMNVLGLGKLTVVALTSTVTVLYRGSVDFYTVWSWISKNIDYAKQVHREQSPSNATSLAMMQEPQEVVEETVTIEEDPGTPTSHVSVVTSDDGTTRRTETKVTKMVKTVTTRTVRQVPLGPDGLPLPEGSSPLGSYTDSIDRRYLKNGGDRFITPQATSTLTRSYNNSYNDSYGETPESQYVRHYGLHDGYVDLTDNYGSLSRGVNFRPPRYPYLPNSYRPENSYTLPIRKDDYGHVAQPQDDRRSLGPEEEEPYELEPDYSTANRRTLQGANRGRTHREPLRDGPRVRGYPDDPIEPEMIDERHPYIHGMYSAPLAQPERGSMASLDRMAGRRSPSIDSIRKDPRWRDPDLPEVIAMLGHPIDPVKSNAAAYLQHLCYENDKIKKDVRQLKGIPVLAGLLDHPKSEVHRKACGALRNISYGKDNDNKVAIKNCDGIPALVRLLRKTNDMEVRELITGTLWNLSSYEPLKMVIINHGLQTMTNEVIIPHSGWEYEPNEDSKPRDAEWTTVFKNTSGCLRNVSSDGAEARRRLRECEGLVDALLHALQSAVGKKDMDNKSVENCVCIMRNLSYHVHKEVPGAERFLDPSAPQAPGSAGPQRKKKDDAGCFGGKKAKGRKNGENDKNYDTLDLPKRAEPSKGFELLYQPEVVRLYLSLLTESQNYNTLEAAAGALQNLSAGQWTWSNYIRATVRKEKGLPILVELLRSDSDKVVRAVAIALRNLSIDRRNKDLIGSYAMRDLVSNLPSGQQRPAKNLEEDTVVAILNTIHEIVTESSENARSLIQAQAIEKLVAINRTSQSARENKAASHVLQTVWSYKELRNALTKDGWNKSHFQPTVTATPKATKNGKPGYDDTTLPLMEKNQDGYTTIDQRDKECKYQAVDGSVDLTEREPLKTEQIGPEDECHRKYDYDLVVIGGGSGGLACSKEAAQLGQKVAVLDYVEPTVKGTKWGLGGTCVNVGCIPKKLMHQAALLGAAVKDAKKYGWQITGPVCHDWATMAEAVHNHVRSLNWGHRVQLQDKKVKYLNLKGSLVDKHTVKGLSKAGKETILTAKNVVIASGGRPKCPTNVPGAMEHGITSDDIFWLKKSPGKTLVVGASCILLSDREPCERSQGLSPPGDLLCKTISLCVYSPSVHANQALESLTCCCSDVALECAGFLTGVGMDTTVMVRSIALRGFDQQIAGLVTDYMKTYGTKFAWKCVPKRVDKLSSGALQVTWTDTQTGNDHKDTFDSVLWAVGRAPETKALGLDKLGVQLNKETGKIVLGADESTSVPNIYAFGDIGEGRPELTPTAIKAGKLLAQRLAGQTTELMNYDSVATTVFTPLEYGCVGLSEEEAEKRHGKDGIEVYHAFYKPLEFTVAERDASQCYIKVVCERAGDQKILGLHFTGPNAGEVTQGFAMGFQCGATYSHLLQTVGIHPTCAEEVVKVNITKRSGLDATVTGC</sequence>
<gene>
    <name evidence="24" type="ORF">F2P81_013690</name>
</gene>
<dbReference type="InterPro" id="IPR011989">
    <property type="entry name" value="ARM-like"/>
</dbReference>
<feature type="domain" description="FAD/NAD(P)-binding" evidence="23">
    <location>
        <begin position="1234"/>
        <end position="1423"/>
    </location>
</feature>
<dbReference type="SUPFAM" id="SSF48371">
    <property type="entry name" value="ARM repeat"/>
    <property type="match status" value="1"/>
</dbReference>
<dbReference type="FunFam" id="1.25.10.10:FF:000007">
    <property type="entry name" value="ARVCF, delta catenin family member"/>
    <property type="match status" value="1"/>
</dbReference>
<dbReference type="InterPro" id="IPR016024">
    <property type="entry name" value="ARM-type_fold"/>
</dbReference>
<protein>
    <submittedName>
        <fullName evidence="24">Uncharacterized protein</fullName>
    </submittedName>
</protein>
<feature type="compositionally biased region" description="Basic and acidic residues" evidence="20">
    <location>
        <begin position="553"/>
        <end position="572"/>
    </location>
</feature>
<keyword evidence="15" id="KW-1015">Disulfide bond</keyword>
<dbReference type="InterPro" id="IPR016156">
    <property type="entry name" value="FAD/NAD-linked_Rdtase_dimer_sf"/>
</dbReference>
<feature type="repeat" description="ARM" evidence="18">
    <location>
        <begin position="716"/>
        <end position="753"/>
    </location>
</feature>
<feature type="repeat" description="ARM" evidence="18">
    <location>
        <begin position="759"/>
        <end position="802"/>
    </location>
</feature>
<dbReference type="InterPro" id="IPR028435">
    <property type="entry name" value="Plakophilin/d_Catenin"/>
</dbReference>
<evidence type="ECO:0000256" key="5">
    <source>
        <dbReference type="ARBA" id="ARBA00005462"/>
    </source>
</evidence>
<keyword evidence="9" id="KW-0677">Repeat</keyword>
<dbReference type="EMBL" id="VEVO01000012">
    <property type="protein sequence ID" value="KAF0033624.1"/>
    <property type="molecule type" value="Genomic_DNA"/>
</dbReference>
<dbReference type="InterPro" id="IPR023753">
    <property type="entry name" value="FAD/NAD-binding_dom"/>
</dbReference>
<evidence type="ECO:0000256" key="3">
    <source>
        <dbReference type="ARBA" id="ARBA00004496"/>
    </source>
</evidence>
<evidence type="ECO:0000259" key="23">
    <source>
        <dbReference type="Pfam" id="PF07992"/>
    </source>
</evidence>
<feature type="region of interest" description="Disordered" evidence="20">
    <location>
        <begin position="907"/>
        <end position="955"/>
    </location>
</feature>
<evidence type="ECO:0000256" key="8">
    <source>
        <dbReference type="ARBA" id="ARBA00022630"/>
    </source>
</evidence>
<feature type="domain" description="FAD/NAD(P)-binding" evidence="23">
    <location>
        <begin position="1473"/>
        <end position="1619"/>
    </location>
</feature>
<evidence type="ECO:0000256" key="18">
    <source>
        <dbReference type="PROSITE-ProRule" id="PRU00259"/>
    </source>
</evidence>
<dbReference type="PROSITE" id="PS00076">
    <property type="entry name" value="PYRIDINE_REDOX_1"/>
    <property type="match status" value="1"/>
</dbReference>
<feature type="region of interest" description="Disordered" evidence="20">
    <location>
        <begin position="398"/>
        <end position="423"/>
    </location>
</feature>
<keyword evidence="8 19" id="KW-0285">Flavoprotein</keyword>
<dbReference type="PRINTS" id="PR00368">
    <property type="entry name" value="FADPNR"/>
</dbReference>
<evidence type="ECO:0000256" key="15">
    <source>
        <dbReference type="ARBA" id="ARBA00023157"/>
    </source>
</evidence>
<feature type="region of interest" description="Disordered" evidence="20">
    <location>
        <begin position="547"/>
        <end position="623"/>
    </location>
</feature>
<dbReference type="GO" id="GO:0005737">
    <property type="term" value="C:cytoplasm"/>
    <property type="evidence" value="ECO:0007669"/>
    <property type="project" value="UniProtKB-SubCell"/>
</dbReference>
<dbReference type="PROSITE" id="PS50176">
    <property type="entry name" value="ARM_REPEAT"/>
    <property type="match status" value="3"/>
</dbReference>